<dbReference type="AlphaFoldDB" id="A0A8J7BYR6"/>
<evidence type="ECO:0000313" key="4">
    <source>
        <dbReference type="Proteomes" id="UP000629098"/>
    </source>
</evidence>
<keyword evidence="4" id="KW-1185">Reference proteome</keyword>
<dbReference type="PANTHER" id="PTHR40407:SF1">
    <property type="entry name" value="HEPARAN-ALPHA-GLUCOSAMINIDE N-ACETYLTRANSFERASE CATALYTIC DOMAIN-CONTAINING PROTEIN"/>
    <property type="match status" value="1"/>
</dbReference>
<feature type="transmembrane region" description="Helical" evidence="1">
    <location>
        <begin position="366"/>
        <end position="386"/>
    </location>
</feature>
<protein>
    <submittedName>
        <fullName evidence="3">DUF1624 domain-containing protein</fullName>
    </submittedName>
</protein>
<feature type="transmembrane region" description="Helical" evidence="1">
    <location>
        <begin position="154"/>
        <end position="173"/>
    </location>
</feature>
<dbReference type="Pfam" id="PF07786">
    <property type="entry name" value="HGSNAT_cat"/>
    <property type="match status" value="1"/>
</dbReference>
<organism evidence="3 4">
    <name type="scientific">Iningainema tapete BLCC-T55</name>
    <dbReference type="NCBI Taxonomy" id="2748662"/>
    <lineage>
        <taxon>Bacteria</taxon>
        <taxon>Bacillati</taxon>
        <taxon>Cyanobacteriota</taxon>
        <taxon>Cyanophyceae</taxon>
        <taxon>Nostocales</taxon>
        <taxon>Scytonemataceae</taxon>
        <taxon>Iningainema tapete</taxon>
    </lineage>
</organism>
<comment type="caution">
    <text evidence="3">The sequence shown here is derived from an EMBL/GenBank/DDBJ whole genome shotgun (WGS) entry which is preliminary data.</text>
</comment>
<evidence type="ECO:0000256" key="1">
    <source>
        <dbReference type="SAM" id="Phobius"/>
    </source>
</evidence>
<evidence type="ECO:0000259" key="2">
    <source>
        <dbReference type="Pfam" id="PF07786"/>
    </source>
</evidence>
<accession>A0A8J7BYR6</accession>
<gene>
    <name evidence="3" type="ORF">ICL16_30225</name>
</gene>
<feature type="transmembrane region" description="Helical" evidence="1">
    <location>
        <begin position="201"/>
        <end position="225"/>
    </location>
</feature>
<dbReference type="EMBL" id="JACXAE010000089">
    <property type="protein sequence ID" value="MBD2776222.1"/>
    <property type="molecule type" value="Genomic_DNA"/>
</dbReference>
<feature type="transmembrane region" description="Helical" evidence="1">
    <location>
        <begin position="279"/>
        <end position="300"/>
    </location>
</feature>
<feature type="transmembrane region" description="Helical" evidence="1">
    <location>
        <begin position="66"/>
        <end position="87"/>
    </location>
</feature>
<dbReference type="RefSeq" id="WP_190835298.1">
    <property type="nucleotide sequence ID" value="NZ_CAWPPI010000089.1"/>
</dbReference>
<reference evidence="3" key="1">
    <citation type="submission" date="2020-09" db="EMBL/GenBank/DDBJ databases">
        <title>Iningainema tapete sp. nov. (Scytonemataceae, Cyanobacteria) from greenhouses in central Florida (USA) produces two types of nodularin with biosynthetic potential for microcystin-LR and anabaenopeptins.</title>
        <authorList>
            <person name="Berthold D.E."/>
            <person name="Lefler F.W."/>
            <person name="Huang I.-S."/>
            <person name="Abdulla H."/>
            <person name="Zimba P.V."/>
            <person name="Laughinghouse H.D. IV."/>
        </authorList>
    </citation>
    <scope>NUCLEOTIDE SEQUENCE</scope>
    <source>
        <strain evidence="3">BLCCT55</strain>
    </source>
</reference>
<dbReference type="PANTHER" id="PTHR40407">
    <property type="entry name" value="MEMBRANE PROTEIN-LIKE PROTEIN"/>
    <property type="match status" value="1"/>
</dbReference>
<name>A0A8J7BYR6_9CYAN</name>
<dbReference type="Proteomes" id="UP000629098">
    <property type="component" value="Unassembled WGS sequence"/>
</dbReference>
<feature type="transmembrane region" description="Helical" evidence="1">
    <location>
        <begin position="99"/>
        <end position="121"/>
    </location>
</feature>
<feature type="transmembrane region" description="Helical" evidence="1">
    <location>
        <begin position="127"/>
        <end position="149"/>
    </location>
</feature>
<sequence>MSLRVSVSDTESRDWPSTKRLVSIDLWRGLVMVLMVLDHVRNFFSNAPFSPTDLSQTNVPLFLTRWVTHLCAPSFIFLAGVAAYLSLQRRQSKQELSRVLLTRGLWLVFLELTVVRFGWIFDPTYSFSPVAVLWAIGWSMVVLAALIYLPTRAIATLGILLIVGHNLFDRVQAEQLGGWGWLWAVLHQQKMLTLFPGKRFFIAYPLIPWIGVMATGYAFGTVFSVEKSQRRQLLRRLGLGLILAFIILRAINVYGDPNPWSVQPTFSHTLLSFINCHKYPPSLLFLLMTLGPAILILYLFESQRFRFLKPLSLFGQVPLFFYIVHIWLIHIFAILLALPHYGLKAIFLPYLISSLRPADYGYDLPMIYNFWIIIIILLYPICLWFANYKKKHQNKWLNYL</sequence>
<evidence type="ECO:0000313" key="3">
    <source>
        <dbReference type="EMBL" id="MBD2776222.1"/>
    </source>
</evidence>
<keyword evidence="1" id="KW-0472">Membrane</keyword>
<keyword evidence="1" id="KW-0812">Transmembrane</keyword>
<feature type="transmembrane region" description="Helical" evidence="1">
    <location>
        <begin position="320"/>
        <end position="341"/>
    </location>
</feature>
<dbReference type="InterPro" id="IPR012429">
    <property type="entry name" value="HGSNAT_cat"/>
</dbReference>
<proteinExistence type="predicted"/>
<feature type="domain" description="Heparan-alpha-glucosaminide N-acetyltransferase catalytic" evidence="2">
    <location>
        <begin position="20"/>
        <end position="232"/>
    </location>
</feature>
<keyword evidence="1" id="KW-1133">Transmembrane helix</keyword>
<feature type="transmembrane region" description="Helical" evidence="1">
    <location>
        <begin position="237"/>
        <end position="255"/>
    </location>
</feature>